<reference evidence="3 4" key="1">
    <citation type="submission" date="2021-05" db="EMBL/GenBank/DDBJ databases">
        <title>Culturable bacteria isolated from Daya Bay.</title>
        <authorList>
            <person name="Zheng W."/>
            <person name="Yu S."/>
            <person name="Huang Y."/>
        </authorList>
    </citation>
    <scope>NUCLEOTIDE SEQUENCE [LARGE SCALE GENOMIC DNA]</scope>
    <source>
        <strain evidence="3 4">DP4N28-5</strain>
    </source>
</reference>
<keyword evidence="3" id="KW-0540">Nuclease</keyword>
<gene>
    <name evidence="3" type="ORF">KJP28_13240</name>
</gene>
<organism evidence="3 4">
    <name type="scientific">Maritimibacter dapengensis</name>
    <dbReference type="NCBI Taxonomy" id="2836868"/>
    <lineage>
        <taxon>Bacteria</taxon>
        <taxon>Pseudomonadati</taxon>
        <taxon>Pseudomonadota</taxon>
        <taxon>Alphaproteobacteria</taxon>
        <taxon>Rhodobacterales</taxon>
        <taxon>Roseobacteraceae</taxon>
        <taxon>Maritimibacter</taxon>
    </lineage>
</organism>
<dbReference type="RefSeq" id="WP_218393083.1">
    <property type="nucleotide sequence ID" value="NZ_JAHUZE010000003.1"/>
</dbReference>
<name>A0ABS6T6C4_9RHOB</name>
<sequence>MRWGALIVVVLALAGTTGRADPIRIATFHTELTRDGPGVLLADILDRDAQVVAVANVIAHIAPDIVHLAGFDHDLESHALGAFTKLLAELGHDYPYAYAPQPNTGVPSGVDLNGDGYDDGPEDAFGYGRFTGQGGMAVLSKRPLGAARSFSGFLWADLPDNLAPEAPGGPFPSAEARAVQRLSSVGHWVVPVDLGGREIDLMVWHGNTPVFDGPEDLNGRRGADEARFWRMFLDGDLPFDPPQRPVVLAGVSNIDPSDGDGWHDAMQALLDDPRLRDPQPVSAGGTEASNPEHKGNPALDTADFDDPEPGNLRVDYVLPDAGLTLVDSGVFWPLSADPMAKVVATASRHRLVWVDVLLP</sequence>
<dbReference type="InterPro" id="IPR005135">
    <property type="entry name" value="Endo/exonuclease/phosphatase"/>
</dbReference>
<evidence type="ECO:0000313" key="4">
    <source>
        <dbReference type="Proteomes" id="UP000756530"/>
    </source>
</evidence>
<dbReference type="GO" id="GO:0004519">
    <property type="term" value="F:endonuclease activity"/>
    <property type="evidence" value="ECO:0007669"/>
    <property type="project" value="UniProtKB-KW"/>
</dbReference>
<keyword evidence="3" id="KW-0255">Endonuclease</keyword>
<evidence type="ECO:0000259" key="2">
    <source>
        <dbReference type="Pfam" id="PF03372"/>
    </source>
</evidence>
<evidence type="ECO:0000313" key="3">
    <source>
        <dbReference type="EMBL" id="MBV7379892.1"/>
    </source>
</evidence>
<comment type="caution">
    <text evidence="3">The sequence shown here is derived from an EMBL/GenBank/DDBJ whole genome shotgun (WGS) entry which is preliminary data.</text>
</comment>
<protein>
    <submittedName>
        <fullName evidence="3">Endonuclease/exonuclease/phosphatase family protein</fullName>
    </submittedName>
</protein>
<keyword evidence="4" id="KW-1185">Reference proteome</keyword>
<evidence type="ECO:0000256" key="1">
    <source>
        <dbReference type="SAM" id="MobiDB-lite"/>
    </source>
</evidence>
<accession>A0ABS6T6C4</accession>
<dbReference type="Proteomes" id="UP000756530">
    <property type="component" value="Unassembled WGS sequence"/>
</dbReference>
<dbReference type="Pfam" id="PF03372">
    <property type="entry name" value="Exo_endo_phos"/>
    <property type="match status" value="1"/>
</dbReference>
<dbReference type="EMBL" id="JAHUZE010000003">
    <property type="protein sequence ID" value="MBV7379892.1"/>
    <property type="molecule type" value="Genomic_DNA"/>
</dbReference>
<feature type="domain" description="Endonuclease/exonuclease/phosphatase" evidence="2">
    <location>
        <begin position="42"/>
        <end position="349"/>
    </location>
</feature>
<keyword evidence="3" id="KW-0378">Hydrolase</keyword>
<proteinExistence type="predicted"/>
<feature type="region of interest" description="Disordered" evidence="1">
    <location>
        <begin position="274"/>
        <end position="306"/>
    </location>
</feature>